<keyword evidence="3" id="KW-1185">Reference proteome</keyword>
<dbReference type="RefSeq" id="WP_347918073.1">
    <property type="nucleotide sequence ID" value="NZ_JBDXMX010000001.1"/>
</dbReference>
<evidence type="ECO:0008006" key="4">
    <source>
        <dbReference type="Google" id="ProtNLM"/>
    </source>
</evidence>
<accession>A0ABV0IDA5</accession>
<sequence>MSIDPRVALEALVSAFEEHLAAATGKRDDDDPAVESAFFRVADSFEAYEDALYAATGEFTPLDVYDDDDEDDDDADEDQDGEDDLGPRG</sequence>
<organism evidence="2 3">
    <name type="scientific">Citricoccus nitrophenolicus</name>
    <dbReference type="NCBI Taxonomy" id="863575"/>
    <lineage>
        <taxon>Bacteria</taxon>
        <taxon>Bacillati</taxon>
        <taxon>Actinomycetota</taxon>
        <taxon>Actinomycetes</taxon>
        <taxon>Micrococcales</taxon>
        <taxon>Micrococcaceae</taxon>
        <taxon>Citricoccus</taxon>
    </lineage>
</organism>
<proteinExistence type="predicted"/>
<feature type="compositionally biased region" description="Acidic residues" evidence="1">
    <location>
        <begin position="64"/>
        <end position="89"/>
    </location>
</feature>
<protein>
    <recommendedName>
        <fullName evidence="4">Dehydrogenase</fullName>
    </recommendedName>
</protein>
<comment type="caution">
    <text evidence="2">The sequence shown here is derived from an EMBL/GenBank/DDBJ whole genome shotgun (WGS) entry which is preliminary data.</text>
</comment>
<evidence type="ECO:0000313" key="3">
    <source>
        <dbReference type="Proteomes" id="UP001484097"/>
    </source>
</evidence>
<reference evidence="2 3" key="1">
    <citation type="submission" date="2024-05" db="EMBL/GenBank/DDBJ databases">
        <authorList>
            <person name="Yi C."/>
        </authorList>
    </citation>
    <scope>NUCLEOTIDE SEQUENCE [LARGE SCALE GENOMIC DNA]</scope>
    <source>
        <strain evidence="2 3">XS13</strain>
    </source>
</reference>
<evidence type="ECO:0000313" key="2">
    <source>
        <dbReference type="EMBL" id="MEO9246150.1"/>
    </source>
</evidence>
<dbReference type="Proteomes" id="UP001484097">
    <property type="component" value="Unassembled WGS sequence"/>
</dbReference>
<feature type="region of interest" description="Disordered" evidence="1">
    <location>
        <begin position="59"/>
        <end position="89"/>
    </location>
</feature>
<evidence type="ECO:0000256" key="1">
    <source>
        <dbReference type="SAM" id="MobiDB-lite"/>
    </source>
</evidence>
<dbReference type="EMBL" id="JBDXMX010000001">
    <property type="protein sequence ID" value="MEO9246150.1"/>
    <property type="molecule type" value="Genomic_DNA"/>
</dbReference>
<gene>
    <name evidence="2" type="ORF">ABDK96_00430</name>
</gene>
<name>A0ABV0IDA5_9MICC</name>